<dbReference type="Proteomes" id="UP000440498">
    <property type="component" value="Unassembled WGS sequence"/>
</dbReference>
<accession>A0A6A7N0Q9</accession>
<name>A0A6A7N0Q9_9BURK</name>
<dbReference type="AlphaFoldDB" id="A0A6A7N0Q9"/>
<reference evidence="1 2" key="1">
    <citation type="submission" date="2019-10" db="EMBL/GenBank/DDBJ databases">
        <title>Two novel species isolated from a subtropical stream in China.</title>
        <authorList>
            <person name="Lu H."/>
        </authorList>
    </citation>
    <scope>NUCLEOTIDE SEQUENCE [LARGE SCALE GENOMIC DNA]</scope>
    <source>
        <strain evidence="1 2">FT29W</strain>
    </source>
</reference>
<evidence type="ECO:0000313" key="1">
    <source>
        <dbReference type="EMBL" id="MQA38623.1"/>
    </source>
</evidence>
<evidence type="ECO:0000313" key="2">
    <source>
        <dbReference type="Proteomes" id="UP000440498"/>
    </source>
</evidence>
<keyword evidence="2" id="KW-1185">Reference proteome</keyword>
<dbReference type="RefSeq" id="WP_152837963.1">
    <property type="nucleotide sequence ID" value="NZ_WHUG01000003.1"/>
</dbReference>
<sequence length="266" mass="28904">MLTVALAGGVLALFAMFLITPQQLNYLAAQKDGPTPIPVIVTPMESAGAVPPVKVTGQDEYIRQRIGINILLQSGYLTGASVSKQPGEWPEQRYLLQMNQEVTAAAELPSEDTDSKQVAQRKINAAELAIAAVAVEKFNRTGLHRWMEWHYAHAYLQLFGRLPDLSLGPAQIRISTIRRIAAQAGIKNKMYASFRGSDDSLGAALADERQSLQIAALVMFHLSRDGADEQEVLRNYAGARAHTAATVDYAPIVQCMATLVRGDGTC</sequence>
<proteinExistence type="predicted"/>
<dbReference type="EMBL" id="WHUG01000003">
    <property type="protein sequence ID" value="MQA38623.1"/>
    <property type="molecule type" value="Genomic_DNA"/>
</dbReference>
<gene>
    <name evidence="1" type="ORF">GEV02_10710</name>
</gene>
<protein>
    <submittedName>
        <fullName evidence="1">Uncharacterized protein</fullName>
    </submittedName>
</protein>
<organism evidence="1 2">
    <name type="scientific">Rugamonas aquatica</name>
    <dbReference type="NCBI Taxonomy" id="2743357"/>
    <lineage>
        <taxon>Bacteria</taxon>
        <taxon>Pseudomonadati</taxon>
        <taxon>Pseudomonadota</taxon>
        <taxon>Betaproteobacteria</taxon>
        <taxon>Burkholderiales</taxon>
        <taxon>Oxalobacteraceae</taxon>
        <taxon>Telluria group</taxon>
        <taxon>Rugamonas</taxon>
    </lineage>
</organism>
<comment type="caution">
    <text evidence="1">The sequence shown here is derived from an EMBL/GenBank/DDBJ whole genome shotgun (WGS) entry which is preliminary data.</text>
</comment>